<reference evidence="1" key="1">
    <citation type="submission" date="2021-01" db="EMBL/GenBank/DDBJ databases">
        <title>Phytophthora aleatoria, a newly-described species from Pinus radiata is distinct from Phytophthora cactorum isolates based on comparative genomics.</title>
        <authorList>
            <person name="Mcdougal R."/>
            <person name="Panda P."/>
            <person name="Williams N."/>
            <person name="Studholme D.J."/>
        </authorList>
    </citation>
    <scope>NUCLEOTIDE SEQUENCE</scope>
    <source>
        <strain evidence="1">NZFS 4037</strain>
    </source>
</reference>
<evidence type="ECO:0000313" key="2">
    <source>
        <dbReference type="Proteomes" id="UP000709295"/>
    </source>
</evidence>
<dbReference type="EMBL" id="JAENGY010000455">
    <property type="protein sequence ID" value="KAG6962521.1"/>
    <property type="molecule type" value="Genomic_DNA"/>
</dbReference>
<sequence>MLAVEMGATTNFIPNLPLAEMQSENLVSSYMVEFRRLAENKLKAFKFEVMAIEAPGQGCERSKSSPG</sequence>
<proteinExistence type="predicted"/>
<keyword evidence="2" id="KW-1185">Reference proteome</keyword>
<comment type="caution">
    <text evidence="1">The sequence shown here is derived from an EMBL/GenBank/DDBJ whole genome shotgun (WGS) entry which is preliminary data.</text>
</comment>
<evidence type="ECO:0000313" key="1">
    <source>
        <dbReference type="EMBL" id="KAG6962521.1"/>
    </source>
</evidence>
<feature type="non-terminal residue" evidence="1">
    <location>
        <position position="67"/>
    </location>
</feature>
<organism evidence="1 2">
    <name type="scientific">Phytophthora aleatoria</name>
    <dbReference type="NCBI Taxonomy" id="2496075"/>
    <lineage>
        <taxon>Eukaryota</taxon>
        <taxon>Sar</taxon>
        <taxon>Stramenopiles</taxon>
        <taxon>Oomycota</taxon>
        <taxon>Peronosporomycetes</taxon>
        <taxon>Peronosporales</taxon>
        <taxon>Peronosporaceae</taxon>
        <taxon>Phytophthora</taxon>
    </lineage>
</organism>
<name>A0A8J5ISI1_9STRA</name>
<protein>
    <submittedName>
        <fullName evidence="1">Uncharacterized protein</fullName>
    </submittedName>
</protein>
<accession>A0A8J5ISI1</accession>
<dbReference type="Proteomes" id="UP000709295">
    <property type="component" value="Unassembled WGS sequence"/>
</dbReference>
<dbReference type="AlphaFoldDB" id="A0A8J5ISI1"/>
<gene>
    <name evidence="1" type="ORF">JG688_00008547</name>
</gene>